<keyword evidence="11" id="KW-0479">Metal-binding</keyword>
<organism evidence="14 15">
    <name type="scientific">Rubrivirga litoralis</name>
    <dbReference type="NCBI Taxonomy" id="3075598"/>
    <lineage>
        <taxon>Bacteria</taxon>
        <taxon>Pseudomonadati</taxon>
        <taxon>Rhodothermota</taxon>
        <taxon>Rhodothermia</taxon>
        <taxon>Rhodothermales</taxon>
        <taxon>Rubricoccaceae</taxon>
        <taxon>Rubrivirga</taxon>
    </lineage>
</organism>
<evidence type="ECO:0000256" key="9">
    <source>
        <dbReference type="ARBA" id="ARBA00023268"/>
    </source>
</evidence>
<keyword evidence="6 11" id="KW-0547">Nucleotide-binding</keyword>
<feature type="domain" description="HPr(Ser) kinase/phosphorylase N-terminal" evidence="12">
    <location>
        <begin position="12"/>
        <end position="141"/>
    </location>
</feature>
<evidence type="ECO:0000313" key="14">
    <source>
        <dbReference type="EMBL" id="MDT0632311.1"/>
    </source>
</evidence>
<dbReference type="SUPFAM" id="SSF53795">
    <property type="entry name" value="PEP carboxykinase-like"/>
    <property type="match status" value="1"/>
</dbReference>
<feature type="binding site" evidence="11">
    <location>
        <position position="216"/>
    </location>
    <ligand>
        <name>Mg(2+)</name>
        <dbReference type="ChEBI" id="CHEBI:18420"/>
    </ligand>
</feature>
<dbReference type="HAMAP" id="MF_01249">
    <property type="entry name" value="HPr_kinase"/>
    <property type="match status" value="1"/>
</dbReference>
<comment type="catalytic activity">
    <reaction evidence="10 11">
        <text>[HPr protein]-O-phospho-L-serine + phosphate + H(+) = [HPr protein]-L-serine + diphosphate</text>
        <dbReference type="Rhea" id="RHEA:46604"/>
        <dbReference type="Rhea" id="RHEA-COMP:11602"/>
        <dbReference type="Rhea" id="RHEA-COMP:11603"/>
        <dbReference type="ChEBI" id="CHEBI:15378"/>
        <dbReference type="ChEBI" id="CHEBI:29999"/>
        <dbReference type="ChEBI" id="CHEBI:33019"/>
        <dbReference type="ChEBI" id="CHEBI:43474"/>
        <dbReference type="ChEBI" id="CHEBI:83421"/>
    </reaction>
</comment>
<evidence type="ECO:0000256" key="7">
    <source>
        <dbReference type="ARBA" id="ARBA00022777"/>
    </source>
</evidence>
<evidence type="ECO:0000313" key="15">
    <source>
        <dbReference type="Proteomes" id="UP001267426"/>
    </source>
</evidence>
<dbReference type="EC" id="2.7.11.-" evidence="11"/>
<comment type="caution">
    <text evidence="14">The sequence shown here is derived from an EMBL/GenBank/DDBJ whole genome shotgun (WGS) entry which is preliminary data.</text>
</comment>
<feature type="active site" evidence="11">
    <location>
        <position position="152"/>
    </location>
</feature>
<keyword evidence="7 11" id="KW-0418">Kinase</keyword>
<dbReference type="InterPro" id="IPR028979">
    <property type="entry name" value="Ser_kin/Pase_Hpr-like_N_sf"/>
</dbReference>
<evidence type="ECO:0000256" key="10">
    <source>
        <dbReference type="ARBA" id="ARBA00047657"/>
    </source>
</evidence>
<dbReference type="InterPro" id="IPR027417">
    <property type="entry name" value="P-loop_NTPase"/>
</dbReference>
<dbReference type="Gene3D" id="3.40.1390.20">
    <property type="entry name" value="HprK N-terminal domain-like"/>
    <property type="match status" value="1"/>
</dbReference>
<feature type="active site" evidence="11">
    <location>
        <position position="173"/>
    </location>
</feature>
<comment type="cofactor">
    <cofactor evidence="11">
        <name>Mg(2+)</name>
        <dbReference type="ChEBI" id="CHEBI:18420"/>
    </cofactor>
</comment>
<gene>
    <name evidence="11 14" type="primary">hprK</name>
    <name evidence="14" type="ORF">RM540_11185</name>
</gene>
<comment type="catalytic activity">
    <reaction evidence="1 11">
        <text>[HPr protein]-L-serine + ATP = [HPr protein]-O-phospho-L-serine + ADP + H(+)</text>
        <dbReference type="Rhea" id="RHEA:46600"/>
        <dbReference type="Rhea" id="RHEA-COMP:11602"/>
        <dbReference type="Rhea" id="RHEA-COMP:11603"/>
        <dbReference type="ChEBI" id="CHEBI:15378"/>
        <dbReference type="ChEBI" id="CHEBI:29999"/>
        <dbReference type="ChEBI" id="CHEBI:30616"/>
        <dbReference type="ChEBI" id="CHEBI:83421"/>
        <dbReference type="ChEBI" id="CHEBI:456216"/>
    </reaction>
</comment>
<evidence type="ECO:0000256" key="1">
    <source>
        <dbReference type="ARBA" id="ARBA00001120"/>
    </source>
</evidence>
<evidence type="ECO:0000256" key="11">
    <source>
        <dbReference type="HAMAP-Rule" id="MF_01249"/>
    </source>
</evidence>
<comment type="similarity">
    <text evidence="2 11">Belongs to the HPrK/P family.</text>
</comment>
<evidence type="ECO:0000256" key="2">
    <source>
        <dbReference type="ARBA" id="ARBA00006883"/>
    </source>
</evidence>
<dbReference type="CDD" id="cd01918">
    <property type="entry name" value="HprK_C"/>
    <property type="match status" value="1"/>
</dbReference>
<comment type="domain">
    <text evidence="11">The Walker A ATP-binding motif also binds Pi and PPi.</text>
</comment>
<dbReference type="Gene3D" id="3.40.50.300">
    <property type="entry name" value="P-loop containing nucleotide triphosphate hydrolases"/>
    <property type="match status" value="1"/>
</dbReference>
<feature type="binding site" evidence="11">
    <location>
        <begin position="167"/>
        <end position="174"/>
    </location>
    <ligand>
        <name>ATP</name>
        <dbReference type="ChEBI" id="CHEBI:30616"/>
    </ligand>
</feature>
<comment type="subunit">
    <text evidence="3 11">Homohexamer.</text>
</comment>
<dbReference type="GO" id="GO:0016301">
    <property type="term" value="F:kinase activity"/>
    <property type="evidence" value="ECO:0007669"/>
    <property type="project" value="UniProtKB-KW"/>
</dbReference>
<evidence type="ECO:0000256" key="4">
    <source>
        <dbReference type="ARBA" id="ARBA00022527"/>
    </source>
</evidence>
<proteinExistence type="inferred from homology"/>
<dbReference type="Pfam" id="PF02603">
    <property type="entry name" value="Hpr_kinase_N"/>
    <property type="match status" value="1"/>
</dbReference>
<evidence type="ECO:0000256" key="3">
    <source>
        <dbReference type="ARBA" id="ARBA00011643"/>
    </source>
</evidence>
<keyword evidence="4 11" id="KW-0723">Serine/threonine-protein kinase</keyword>
<dbReference type="SUPFAM" id="SSF75138">
    <property type="entry name" value="HprK N-terminal domain-like"/>
    <property type="match status" value="1"/>
</dbReference>
<feature type="active site" evidence="11">
    <location>
        <position position="257"/>
    </location>
</feature>
<evidence type="ECO:0000256" key="5">
    <source>
        <dbReference type="ARBA" id="ARBA00022679"/>
    </source>
</evidence>
<dbReference type="EMBL" id="JAVRHT010000025">
    <property type="protein sequence ID" value="MDT0632311.1"/>
    <property type="molecule type" value="Genomic_DNA"/>
</dbReference>
<keyword evidence="8 11" id="KW-0067">ATP-binding</keyword>
<name>A0ABU3BSN4_9BACT</name>
<feature type="region of interest" description="Important for the catalytic mechanism of both phosphorylation and dephosphorylation" evidence="11">
    <location>
        <begin position="215"/>
        <end position="224"/>
    </location>
</feature>
<dbReference type="EC" id="2.7.4.-" evidence="11"/>
<keyword evidence="15" id="KW-1185">Reference proteome</keyword>
<keyword evidence="11" id="KW-0460">Magnesium</keyword>
<evidence type="ECO:0000259" key="12">
    <source>
        <dbReference type="Pfam" id="PF02603"/>
    </source>
</evidence>
<feature type="domain" description="HPr kinase/phosphorylase C-terminal" evidence="13">
    <location>
        <begin position="144"/>
        <end position="312"/>
    </location>
</feature>
<keyword evidence="9 11" id="KW-0511">Multifunctional enzyme</keyword>
<dbReference type="RefSeq" id="WP_311664082.1">
    <property type="nucleotide sequence ID" value="NZ_JAVRHT010000025.1"/>
</dbReference>
<reference evidence="14 15" key="1">
    <citation type="submission" date="2023-09" db="EMBL/GenBank/DDBJ databases">
        <authorList>
            <person name="Rey-Velasco X."/>
        </authorList>
    </citation>
    <scope>NUCLEOTIDE SEQUENCE [LARGE SCALE GENOMIC DNA]</scope>
    <source>
        <strain evidence="14 15">F394</strain>
    </source>
</reference>
<feature type="active site" description="Proton acceptor; for phosphorylation activity. Proton donor; for dephosphorylation activity" evidence="11">
    <location>
        <position position="191"/>
    </location>
</feature>
<dbReference type="InterPro" id="IPR011104">
    <property type="entry name" value="Hpr_kin/Pase_C"/>
</dbReference>
<feature type="region of interest" description="Important for the catalytic mechanism of dephosphorylation" evidence="11">
    <location>
        <begin position="278"/>
        <end position="283"/>
    </location>
</feature>
<dbReference type="InterPro" id="IPR011126">
    <property type="entry name" value="Hpr_kin/Pase_Hpr_N"/>
</dbReference>
<evidence type="ECO:0000256" key="6">
    <source>
        <dbReference type="ARBA" id="ARBA00022741"/>
    </source>
</evidence>
<evidence type="ECO:0000256" key="8">
    <source>
        <dbReference type="ARBA" id="ARBA00022840"/>
    </source>
</evidence>
<dbReference type="NCBIfam" id="TIGR00679">
    <property type="entry name" value="hpr-ser"/>
    <property type="match status" value="1"/>
</dbReference>
<dbReference type="InterPro" id="IPR003755">
    <property type="entry name" value="HPr(Ser)_kin/Pase"/>
</dbReference>
<evidence type="ECO:0000259" key="13">
    <source>
        <dbReference type="Pfam" id="PF07475"/>
    </source>
</evidence>
<comment type="miscellaneous">
    <text evidence="11">Both phosphorylation and phosphorolysis are carried out by the same active site and suggest a common mechanism for both reactions.</text>
</comment>
<dbReference type="Pfam" id="PF07475">
    <property type="entry name" value="Hpr_kinase_C"/>
    <property type="match status" value="1"/>
</dbReference>
<protein>
    <recommendedName>
        <fullName evidence="11">HPr kinase/phosphorylase</fullName>
        <shortName evidence="11">HPrK/P</shortName>
        <ecNumber evidence="11">2.7.11.-</ecNumber>
        <ecNumber evidence="11">2.7.4.-</ecNumber>
    </recommendedName>
    <alternativeName>
        <fullName evidence="11">HPr(Ser) kinase/phosphorylase</fullName>
    </alternativeName>
</protein>
<sequence length="340" mass="37375">MRQPQPFRKESITVRDLVARLRDRVGIEIESANGVDASDHVVTERHVHRPGLVLAGYAEHFEHQRLQVLGNTECRYLAWRGEEGAREAFGQLLAFGPPCVILAAGNALPDDLLALADDADVPVYRTALPTVPLLDRVRAFLEDQFALQLTVHGSLVDVYGIGLLLTGAAGIGKSEMALDLVERGHRLVADDVVIASRKSEGVLMGSGTDLAGHFMEIRGLGIIDVRAMFGVRAVRHQKRIELVVRVHPWDNDEEYTRIGMVTEMTPLLGVDLPLVKLPITPGKNVTVICEVIAMNHLLRHYGYDPAEAFAARLRDRIQAKGAGAAPGGRRGVEWFEEDVE</sequence>
<feature type="binding site" evidence="11">
    <location>
        <position position="174"/>
    </location>
    <ligand>
        <name>Mg(2+)</name>
        <dbReference type="ChEBI" id="CHEBI:18420"/>
    </ligand>
</feature>
<comment type="function">
    <text evidence="11">Catalyzes the ATP- as well as the pyrophosphate-dependent phosphorylation of a specific serine residue in HPr, a phosphocarrier protein of the phosphoenolpyruvate-dependent sugar phosphotransferase system (PTS). HprK/P also catalyzes the pyrophosphate-producing, inorganic phosphate-dependent dephosphorylation (phosphorolysis) of seryl-phosphorylated HPr (P-Ser-HPr).</text>
</comment>
<accession>A0ABU3BSN4</accession>
<dbReference type="PANTHER" id="PTHR30305:SF1">
    <property type="entry name" value="HPR KINASE_PHOSPHORYLASE"/>
    <property type="match status" value="1"/>
</dbReference>
<dbReference type="Proteomes" id="UP001267426">
    <property type="component" value="Unassembled WGS sequence"/>
</dbReference>
<keyword evidence="5 11" id="KW-0808">Transferase</keyword>
<dbReference type="PANTHER" id="PTHR30305">
    <property type="entry name" value="PROTEIN YJDM-RELATED"/>
    <property type="match status" value="1"/>
</dbReference>